<keyword evidence="2" id="KW-1185">Reference proteome</keyword>
<evidence type="ECO:0000313" key="2">
    <source>
        <dbReference type="Proteomes" id="UP001060085"/>
    </source>
</evidence>
<sequence length="123" mass="14095">MCVVIPSTAEPLSALPLLYYVFGYRVDRIYRVQGSLELSFFQVIVIIRFRLTRNGIISVRSVNLIVIVIDGTVQHRRFIRNHLAGMNELLYWIEVTIEDNAQLLCVIFKDNAQQPCVILEGNA</sequence>
<dbReference type="Proteomes" id="UP001060085">
    <property type="component" value="Linkage Group LG02"/>
</dbReference>
<organism evidence="1 2">
    <name type="scientific">Catharanthus roseus</name>
    <name type="common">Madagascar periwinkle</name>
    <name type="synonym">Vinca rosea</name>
    <dbReference type="NCBI Taxonomy" id="4058"/>
    <lineage>
        <taxon>Eukaryota</taxon>
        <taxon>Viridiplantae</taxon>
        <taxon>Streptophyta</taxon>
        <taxon>Embryophyta</taxon>
        <taxon>Tracheophyta</taxon>
        <taxon>Spermatophyta</taxon>
        <taxon>Magnoliopsida</taxon>
        <taxon>eudicotyledons</taxon>
        <taxon>Gunneridae</taxon>
        <taxon>Pentapetalae</taxon>
        <taxon>asterids</taxon>
        <taxon>lamiids</taxon>
        <taxon>Gentianales</taxon>
        <taxon>Apocynaceae</taxon>
        <taxon>Rauvolfioideae</taxon>
        <taxon>Vinceae</taxon>
        <taxon>Catharanthinae</taxon>
        <taxon>Catharanthus</taxon>
    </lineage>
</organism>
<evidence type="ECO:0000313" key="1">
    <source>
        <dbReference type="EMBL" id="KAI5678280.1"/>
    </source>
</evidence>
<dbReference type="EMBL" id="CM044702">
    <property type="protein sequence ID" value="KAI5678280.1"/>
    <property type="molecule type" value="Genomic_DNA"/>
</dbReference>
<accession>A0ACC0C052</accession>
<name>A0ACC0C052_CATRO</name>
<reference evidence="2" key="1">
    <citation type="journal article" date="2023" name="Nat. Plants">
        <title>Single-cell RNA sequencing provides a high-resolution roadmap for understanding the multicellular compartmentation of specialized metabolism.</title>
        <authorList>
            <person name="Sun S."/>
            <person name="Shen X."/>
            <person name="Li Y."/>
            <person name="Li Y."/>
            <person name="Wang S."/>
            <person name="Li R."/>
            <person name="Zhang H."/>
            <person name="Shen G."/>
            <person name="Guo B."/>
            <person name="Wei J."/>
            <person name="Xu J."/>
            <person name="St-Pierre B."/>
            <person name="Chen S."/>
            <person name="Sun C."/>
        </authorList>
    </citation>
    <scope>NUCLEOTIDE SEQUENCE [LARGE SCALE GENOMIC DNA]</scope>
</reference>
<protein>
    <submittedName>
        <fullName evidence="1">Uncharacterized protein</fullName>
    </submittedName>
</protein>
<proteinExistence type="predicted"/>
<gene>
    <name evidence="1" type="ORF">M9H77_09230</name>
</gene>
<comment type="caution">
    <text evidence="1">The sequence shown here is derived from an EMBL/GenBank/DDBJ whole genome shotgun (WGS) entry which is preliminary data.</text>
</comment>